<comment type="caution">
    <text evidence="1">The sequence shown here is derived from an EMBL/GenBank/DDBJ whole genome shotgun (WGS) entry which is preliminary data.</text>
</comment>
<gene>
    <name evidence="1" type="ORF">QEZ41_02655</name>
</gene>
<dbReference type="EMBL" id="JAUCDY010000002">
    <property type="protein sequence ID" value="MDM7857182.1"/>
    <property type="molecule type" value="Genomic_DNA"/>
</dbReference>
<evidence type="ECO:0000313" key="2">
    <source>
        <dbReference type="Proteomes" id="UP001241056"/>
    </source>
</evidence>
<dbReference type="InterPro" id="IPR021250">
    <property type="entry name" value="DUF2789"/>
</dbReference>
<name>A0ABT7SLW4_9GAMM</name>
<proteinExistence type="predicted"/>
<accession>A0ABT7SLW4</accession>
<evidence type="ECO:0000313" key="1">
    <source>
        <dbReference type="EMBL" id="MDM7857182.1"/>
    </source>
</evidence>
<dbReference type="InterPro" id="IPR038086">
    <property type="entry name" value="DUF2789_sf"/>
</dbReference>
<organism evidence="1 2">
    <name type="scientific">Thiopseudomonas acetoxidans</name>
    <dbReference type="NCBI Taxonomy" id="3041622"/>
    <lineage>
        <taxon>Bacteria</taxon>
        <taxon>Pseudomonadati</taxon>
        <taxon>Pseudomonadota</taxon>
        <taxon>Gammaproteobacteria</taxon>
        <taxon>Pseudomonadales</taxon>
        <taxon>Pseudomonadaceae</taxon>
        <taxon>Thiopseudomonas</taxon>
    </lineage>
</organism>
<reference evidence="1 2" key="1">
    <citation type="submission" date="2023-06" db="EMBL/GenBank/DDBJ databases">
        <title>Thiopseudomonas sp. CY1220 draft genome sequence.</title>
        <authorList>
            <person name="Zhao G."/>
            <person name="An M."/>
        </authorList>
    </citation>
    <scope>NUCLEOTIDE SEQUENCE [LARGE SCALE GENOMIC DNA]</scope>
    <source>
        <strain evidence="1 2">CY1220</strain>
    </source>
</reference>
<protein>
    <submittedName>
        <fullName evidence="1">DUF2789 domain-containing protein</fullName>
    </submittedName>
</protein>
<dbReference type="Proteomes" id="UP001241056">
    <property type="component" value="Unassembled WGS sequence"/>
</dbReference>
<dbReference type="Gene3D" id="1.10.10.1130">
    <property type="entry name" value="Uncharacterised protein PF10982, DUF2789"/>
    <property type="match status" value="1"/>
</dbReference>
<sequence length="83" mass="9622">MNTVTPRMTNLFLQLGLDSSPEAIERFMFDNELPEDVHILDAKFWTESQAQMLREMLCSDAEWALVVDQLSQALRDCACRKEK</sequence>
<dbReference type="Pfam" id="PF10982">
    <property type="entry name" value="DUF2789"/>
    <property type="match status" value="1"/>
</dbReference>
<dbReference type="RefSeq" id="WP_289409836.1">
    <property type="nucleotide sequence ID" value="NZ_JAUCDY010000002.1"/>
</dbReference>
<keyword evidence="2" id="KW-1185">Reference proteome</keyword>